<feature type="compositionally biased region" description="Low complexity" evidence="1">
    <location>
        <begin position="359"/>
        <end position="372"/>
    </location>
</feature>
<dbReference type="OrthoDB" id="10250320at2759"/>
<feature type="region of interest" description="Disordered" evidence="1">
    <location>
        <begin position="433"/>
        <end position="464"/>
    </location>
</feature>
<reference evidence="3 4" key="1">
    <citation type="submission" date="2014-04" db="EMBL/GenBank/DDBJ databases">
        <authorList>
            <consortium name="DOE Joint Genome Institute"/>
            <person name="Kuo A."/>
            <person name="Kohler A."/>
            <person name="Nagy L.G."/>
            <person name="Floudas D."/>
            <person name="Copeland A."/>
            <person name="Barry K.W."/>
            <person name="Cichocki N."/>
            <person name="Veneault-Fourrey C."/>
            <person name="LaButti K."/>
            <person name="Lindquist E.A."/>
            <person name="Lipzen A."/>
            <person name="Lundell T."/>
            <person name="Morin E."/>
            <person name="Murat C."/>
            <person name="Sun H."/>
            <person name="Tunlid A."/>
            <person name="Henrissat B."/>
            <person name="Grigoriev I.V."/>
            <person name="Hibbett D.S."/>
            <person name="Martin F."/>
            <person name="Nordberg H.P."/>
            <person name="Cantor M.N."/>
            <person name="Hua S.X."/>
        </authorList>
    </citation>
    <scope>NUCLEOTIDE SEQUENCE [LARGE SCALE GENOMIC DNA]</scope>
    <source>
        <strain evidence="3 4">LaAM-08-1</strain>
    </source>
</reference>
<dbReference type="GO" id="GO:0019901">
    <property type="term" value="F:protein kinase binding"/>
    <property type="evidence" value="ECO:0007669"/>
    <property type="project" value="InterPro"/>
</dbReference>
<dbReference type="Pfam" id="PF00134">
    <property type="entry name" value="Cyclin_N"/>
    <property type="match status" value="1"/>
</dbReference>
<organism evidence="3 4">
    <name type="scientific">Laccaria amethystina LaAM-08-1</name>
    <dbReference type="NCBI Taxonomy" id="1095629"/>
    <lineage>
        <taxon>Eukaryota</taxon>
        <taxon>Fungi</taxon>
        <taxon>Dikarya</taxon>
        <taxon>Basidiomycota</taxon>
        <taxon>Agaricomycotina</taxon>
        <taxon>Agaricomycetes</taxon>
        <taxon>Agaricomycetidae</taxon>
        <taxon>Agaricales</taxon>
        <taxon>Agaricineae</taxon>
        <taxon>Hydnangiaceae</taxon>
        <taxon>Laccaria</taxon>
    </lineage>
</organism>
<dbReference type="PANTHER" id="PTHR15615:SF10">
    <property type="entry name" value="PHO85 CYCLIN-2-RELATED"/>
    <property type="match status" value="1"/>
</dbReference>
<feature type="domain" description="Cyclin N-terminal" evidence="2">
    <location>
        <begin position="105"/>
        <end position="199"/>
    </location>
</feature>
<protein>
    <recommendedName>
        <fullName evidence="2">Cyclin N-terminal domain-containing protein</fullName>
    </recommendedName>
</protein>
<feature type="compositionally biased region" description="Low complexity" evidence="1">
    <location>
        <begin position="575"/>
        <end position="585"/>
    </location>
</feature>
<dbReference type="HOGENOM" id="CLU_018149_2_0_1"/>
<reference evidence="4" key="2">
    <citation type="submission" date="2015-01" db="EMBL/GenBank/DDBJ databases">
        <title>Evolutionary Origins and Diversification of the Mycorrhizal Mutualists.</title>
        <authorList>
            <consortium name="DOE Joint Genome Institute"/>
            <consortium name="Mycorrhizal Genomics Consortium"/>
            <person name="Kohler A."/>
            <person name="Kuo A."/>
            <person name="Nagy L.G."/>
            <person name="Floudas D."/>
            <person name="Copeland A."/>
            <person name="Barry K.W."/>
            <person name="Cichocki N."/>
            <person name="Veneault-Fourrey C."/>
            <person name="LaButti K."/>
            <person name="Lindquist E.A."/>
            <person name="Lipzen A."/>
            <person name="Lundell T."/>
            <person name="Morin E."/>
            <person name="Murat C."/>
            <person name="Riley R."/>
            <person name="Ohm R."/>
            <person name="Sun H."/>
            <person name="Tunlid A."/>
            <person name="Henrissat B."/>
            <person name="Grigoriev I.V."/>
            <person name="Hibbett D.S."/>
            <person name="Martin F."/>
        </authorList>
    </citation>
    <scope>NUCLEOTIDE SEQUENCE [LARGE SCALE GENOMIC DNA]</scope>
    <source>
        <strain evidence="4">LaAM-08-1</strain>
    </source>
</reference>
<evidence type="ECO:0000313" key="3">
    <source>
        <dbReference type="EMBL" id="KIJ92506.1"/>
    </source>
</evidence>
<dbReference type="InterPro" id="IPR006671">
    <property type="entry name" value="Cyclin_N"/>
</dbReference>
<feature type="compositionally biased region" description="Polar residues" evidence="1">
    <location>
        <begin position="435"/>
        <end position="445"/>
    </location>
</feature>
<dbReference type="InterPro" id="IPR036915">
    <property type="entry name" value="Cyclin-like_sf"/>
</dbReference>
<dbReference type="CDD" id="cd20557">
    <property type="entry name" value="CYCLIN_ScPCL1-like"/>
    <property type="match status" value="1"/>
</dbReference>
<evidence type="ECO:0000313" key="4">
    <source>
        <dbReference type="Proteomes" id="UP000054477"/>
    </source>
</evidence>
<dbReference type="PANTHER" id="PTHR15615">
    <property type="match status" value="1"/>
</dbReference>
<dbReference type="Proteomes" id="UP000054477">
    <property type="component" value="Unassembled WGS sequence"/>
</dbReference>
<dbReference type="AlphaFoldDB" id="A0A0C9X4H1"/>
<feature type="compositionally biased region" description="Low complexity" evidence="1">
    <location>
        <begin position="336"/>
        <end position="350"/>
    </location>
</feature>
<dbReference type="EMBL" id="KN838904">
    <property type="protein sequence ID" value="KIJ92506.1"/>
    <property type="molecule type" value="Genomic_DNA"/>
</dbReference>
<feature type="compositionally biased region" description="Basic and acidic residues" evidence="1">
    <location>
        <begin position="450"/>
        <end position="460"/>
    </location>
</feature>
<dbReference type="GO" id="GO:0005634">
    <property type="term" value="C:nucleus"/>
    <property type="evidence" value="ECO:0007669"/>
    <property type="project" value="TreeGrafter"/>
</dbReference>
<evidence type="ECO:0000256" key="1">
    <source>
        <dbReference type="SAM" id="MobiDB-lite"/>
    </source>
</evidence>
<name>A0A0C9X4H1_9AGAR</name>
<sequence>MADSYANRRHPASLLPFSAHNPLLIHLVGRRVSIDMITYIARQAAKVIRIDGEADGGPPFSPSPVSQSFPPTPPRTPLKVTFADQDAEPTTLAKPPVPTLISLDNFILHLVKCSNVQVTTLLTTLVYLDRLRTRLPIAAKGMPCTRHRVFLATLIVAAKYLNDSSPKNMHWATYAAIFDVNEINLMEKQLLYLLDYDLRFFEPEVCALFAPFMVAPSPSECSNNSARASAVDRVSKAGKARAQAQLATPASKGGNLAASVSQKRVHLLLTPAPVAGEERKERSNVGIIYSTPTPSGGGSGGGGILTTAVRGIAKRLSTAHLSASYSRVPVPMYNSLSTTSTASSSSSSSSDVASLMEDTGSSSSSSEGWTSNESDDETEEQQQVHVVAVSSSHLEFHEKLPVASNSGMSGVKKPLRLPGTALPLHVIKAQAIQRARNSSDTSSIHTVVDSPRRGSGKREFSSSSSSSGAIAVSLSITTISQTDTPTGSGMGSSVTMPIISSSSNSAICMPNGNSSNYNTRRGMTRARAGTLLQPPPQSLRASGVGRGAGRGAPQGAAGGGFFTRMWGAAAGSLKPSASSSGGYAHHAAHGPPPSSEMSLSA</sequence>
<evidence type="ECO:0000259" key="2">
    <source>
        <dbReference type="Pfam" id="PF00134"/>
    </source>
</evidence>
<dbReference type="GO" id="GO:0016538">
    <property type="term" value="F:cyclin-dependent protein serine/threonine kinase regulator activity"/>
    <property type="evidence" value="ECO:0007669"/>
    <property type="project" value="TreeGrafter"/>
</dbReference>
<feature type="region of interest" description="Disordered" evidence="1">
    <location>
        <begin position="530"/>
        <end position="559"/>
    </location>
</feature>
<accession>A0A0C9X4H1</accession>
<feature type="region of interest" description="Disordered" evidence="1">
    <location>
        <begin position="572"/>
        <end position="601"/>
    </location>
</feature>
<gene>
    <name evidence="3" type="ORF">K443DRAFT_13540</name>
</gene>
<proteinExistence type="predicted"/>
<dbReference type="GO" id="GO:0000307">
    <property type="term" value="C:cyclin-dependent protein kinase holoenzyme complex"/>
    <property type="evidence" value="ECO:0007669"/>
    <property type="project" value="TreeGrafter"/>
</dbReference>
<dbReference type="SUPFAM" id="SSF47954">
    <property type="entry name" value="Cyclin-like"/>
    <property type="match status" value="1"/>
</dbReference>
<feature type="compositionally biased region" description="Gly residues" evidence="1">
    <location>
        <begin position="544"/>
        <end position="559"/>
    </location>
</feature>
<dbReference type="STRING" id="1095629.A0A0C9X4H1"/>
<keyword evidence="4" id="KW-1185">Reference proteome</keyword>
<feature type="region of interest" description="Disordered" evidence="1">
    <location>
        <begin position="336"/>
        <end position="384"/>
    </location>
</feature>
<dbReference type="InterPro" id="IPR013922">
    <property type="entry name" value="Cyclin_PHO80-like"/>
</dbReference>
<dbReference type="Gene3D" id="1.10.472.10">
    <property type="entry name" value="Cyclin-like"/>
    <property type="match status" value="1"/>
</dbReference>